<feature type="domain" description="RRM" evidence="5">
    <location>
        <begin position="31"/>
        <end position="107"/>
    </location>
</feature>
<dbReference type="InterPro" id="IPR000504">
    <property type="entry name" value="RRM_dom"/>
</dbReference>
<keyword evidence="1" id="KW-0507">mRNA processing</keyword>
<dbReference type="PANTHER" id="PTHR23139">
    <property type="entry name" value="RNA-BINDING PROTEIN"/>
    <property type="match status" value="1"/>
</dbReference>
<dbReference type="Pfam" id="PF00076">
    <property type="entry name" value="RRM_1"/>
    <property type="match status" value="1"/>
</dbReference>
<keyword evidence="2 4" id="KW-0694">RNA-binding</keyword>
<dbReference type="InterPro" id="IPR012677">
    <property type="entry name" value="Nucleotide-bd_a/b_plait_sf"/>
</dbReference>
<dbReference type="SUPFAM" id="SSF54928">
    <property type="entry name" value="RNA-binding domain, RBD"/>
    <property type="match status" value="1"/>
</dbReference>
<dbReference type="InterPro" id="IPR035979">
    <property type="entry name" value="RBD_domain_sf"/>
</dbReference>
<accession>A0A6A1W4S0</accession>
<dbReference type="OrthoDB" id="10266058at2759"/>
<dbReference type="Gene3D" id="3.30.70.330">
    <property type="match status" value="4"/>
</dbReference>
<evidence type="ECO:0000256" key="1">
    <source>
        <dbReference type="ARBA" id="ARBA00022664"/>
    </source>
</evidence>
<keyword evidence="3" id="KW-0508">mRNA splicing</keyword>
<evidence type="ECO:0000313" key="6">
    <source>
        <dbReference type="EMBL" id="KAB1219306.1"/>
    </source>
</evidence>
<dbReference type="PROSITE" id="PS50102">
    <property type="entry name" value="RRM"/>
    <property type="match status" value="1"/>
</dbReference>
<comment type="caution">
    <text evidence="6">The sequence shown here is derived from an EMBL/GenBank/DDBJ whole genome shotgun (WGS) entry which is preliminary data.</text>
</comment>
<dbReference type="Proteomes" id="UP000516437">
    <property type="component" value="Chromosome 3"/>
</dbReference>
<name>A0A6A1W4S0_9ROSI</name>
<protein>
    <submittedName>
        <fullName evidence="6">Splicing factor U2AF 50 kDa subunit</fullName>
    </submittedName>
</protein>
<evidence type="ECO:0000259" key="5">
    <source>
        <dbReference type="PROSITE" id="PS50102"/>
    </source>
</evidence>
<dbReference type="EMBL" id="RXIC02000021">
    <property type="protein sequence ID" value="KAB1219306.1"/>
    <property type="molecule type" value="Genomic_DNA"/>
</dbReference>
<sequence length="406" mass="44608">MKELRIKTTGDMEKSVAAVDAINNNVKDSPNKIFIGGISKAISSKMLMEIVSVFGPLKAYHFEINKELSEPCAFLEYVDQSVTLKACAGLNGIKLGGRVLTVVQAIPDALLSESTGFSLCYGIPEHAKPLLKEPTEVLKLKNVFNPEALLSLSEPDVEDILEDIRLECARFGNVKSVKVVELCNSHIAAVEACEVNDKGEETETSRKDVEHEPGPGQISEVHFTSCIEELQENQAVKEDSCGKPADDLGGDNLCQSVLLDDDMVVEDRGCENTLDGVPEELPCQLNSQKYQLECHDVEVAEDISLDNKLMAQDSLSLEEADSKSQEVSAGLEGSLAMESDATERGNNEEQDCDIGQVFEPWCVLVEYGRKEDSCSAAHCLHGRLFDDRIVTVEYVALDLYRTRFPK</sequence>
<dbReference type="GO" id="GO:0008380">
    <property type="term" value="P:RNA splicing"/>
    <property type="evidence" value="ECO:0007669"/>
    <property type="project" value="UniProtKB-KW"/>
</dbReference>
<dbReference type="GO" id="GO:0003723">
    <property type="term" value="F:RNA binding"/>
    <property type="evidence" value="ECO:0007669"/>
    <property type="project" value="UniProtKB-UniRule"/>
</dbReference>
<reference evidence="6 7" key="1">
    <citation type="journal article" date="2019" name="Plant Biotechnol. J.">
        <title>The red bayberry genome and genetic basis of sex determination.</title>
        <authorList>
            <person name="Jia H.M."/>
            <person name="Jia H.J."/>
            <person name="Cai Q.L."/>
            <person name="Wang Y."/>
            <person name="Zhao H.B."/>
            <person name="Yang W.F."/>
            <person name="Wang G.Y."/>
            <person name="Li Y.H."/>
            <person name="Zhan D.L."/>
            <person name="Shen Y.T."/>
            <person name="Niu Q.F."/>
            <person name="Chang L."/>
            <person name="Qiu J."/>
            <person name="Zhao L."/>
            <person name="Xie H.B."/>
            <person name="Fu W.Y."/>
            <person name="Jin J."/>
            <person name="Li X.W."/>
            <person name="Jiao Y."/>
            <person name="Zhou C.C."/>
            <person name="Tu T."/>
            <person name="Chai C.Y."/>
            <person name="Gao J.L."/>
            <person name="Fan L.J."/>
            <person name="van de Weg E."/>
            <person name="Wang J.Y."/>
            <person name="Gao Z.S."/>
        </authorList>
    </citation>
    <scope>NUCLEOTIDE SEQUENCE [LARGE SCALE GENOMIC DNA]</scope>
    <source>
        <tissue evidence="6">Leaves</tissue>
    </source>
</reference>
<dbReference type="GO" id="GO:0006397">
    <property type="term" value="P:mRNA processing"/>
    <property type="evidence" value="ECO:0007669"/>
    <property type="project" value="UniProtKB-KW"/>
</dbReference>
<evidence type="ECO:0000256" key="3">
    <source>
        <dbReference type="ARBA" id="ARBA00023187"/>
    </source>
</evidence>
<proteinExistence type="predicted"/>
<evidence type="ECO:0000313" key="7">
    <source>
        <dbReference type="Proteomes" id="UP000516437"/>
    </source>
</evidence>
<evidence type="ECO:0000256" key="2">
    <source>
        <dbReference type="ARBA" id="ARBA00022884"/>
    </source>
</evidence>
<keyword evidence="7" id="KW-1185">Reference proteome</keyword>
<evidence type="ECO:0000256" key="4">
    <source>
        <dbReference type="PROSITE-ProRule" id="PRU00176"/>
    </source>
</evidence>
<organism evidence="6 7">
    <name type="scientific">Morella rubra</name>
    <name type="common">Chinese bayberry</name>
    <dbReference type="NCBI Taxonomy" id="262757"/>
    <lineage>
        <taxon>Eukaryota</taxon>
        <taxon>Viridiplantae</taxon>
        <taxon>Streptophyta</taxon>
        <taxon>Embryophyta</taxon>
        <taxon>Tracheophyta</taxon>
        <taxon>Spermatophyta</taxon>
        <taxon>Magnoliopsida</taxon>
        <taxon>eudicotyledons</taxon>
        <taxon>Gunneridae</taxon>
        <taxon>Pentapetalae</taxon>
        <taxon>rosids</taxon>
        <taxon>fabids</taxon>
        <taxon>Fagales</taxon>
        <taxon>Myricaceae</taxon>
        <taxon>Morella</taxon>
    </lineage>
</organism>
<dbReference type="AlphaFoldDB" id="A0A6A1W4S0"/>
<dbReference type="SMART" id="SM00360">
    <property type="entry name" value="RRM"/>
    <property type="match status" value="1"/>
</dbReference>
<gene>
    <name evidence="6" type="ORF">CJ030_MR3G001211</name>
</gene>